<dbReference type="Pfam" id="PF03886">
    <property type="entry name" value="ABC_trans_aux"/>
    <property type="match status" value="1"/>
</dbReference>
<evidence type="ECO:0000259" key="2">
    <source>
        <dbReference type="Pfam" id="PF02470"/>
    </source>
</evidence>
<dbReference type="Pfam" id="PF02470">
    <property type="entry name" value="MlaD"/>
    <property type="match status" value="1"/>
</dbReference>
<proteinExistence type="predicted"/>
<dbReference type="PANTHER" id="PTHR36698:SF2">
    <property type="entry name" value="MCE_MLAD DOMAIN-CONTAINING PROTEIN"/>
    <property type="match status" value="1"/>
</dbReference>
<dbReference type="Gene3D" id="3.40.50.10610">
    <property type="entry name" value="ABC-type transport auxiliary lipoprotein component"/>
    <property type="match status" value="1"/>
</dbReference>
<organism evidence="4 5">
    <name type="scientific">Pseudolabrys taiwanensis</name>
    <dbReference type="NCBI Taxonomy" id="331696"/>
    <lineage>
        <taxon>Bacteria</taxon>
        <taxon>Pseudomonadati</taxon>
        <taxon>Pseudomonadota</taxon>
        <taxon>Alphaproteobacteria</taxon>
        <taxon>Hyphomicrobiales</taxon>
        <taxon>Xanthobacteraceae</taxon>
        <taxon>Pseudolabrys</taxon>
    </lineage>
</organism>
<evidence type="ECO:0000313" key="5">
    <source>
        <dbReference type="Proteomes" id="UP000254889"/>
    </source>
</evidence>
<protein>
    <submittedName>
        <fullName evidence="4">MCE family protein</fullName>
    </submittedName>
</protein>
<evidence type="ECO:0000256" key="1">
    <source>
        <dbReference type="SAM" id="Phobius"/>
    </source>
</evidence>
<dbReference type="EMBL" id="CP031417">
    <property type="protein sequence ID" value="AXK82451.1"/>
    <property type="molecule type" value="Genomic_DNA"/>
</dbReference>
<keyword evidence="5" id="KW-1185">Reference proteome</keyword>
<dbReference type="InterPro" id="IPR003399">
    <property type="entry name" value="Mce/MlaD"/>
</dbReference>
<feature type="domain" description="ABC-type transport auxiliary lipoprotein component" evidence="3">
    <location>
        <begin position="209"/>
        <end position="366"/>
    </location>
</feature>
<dbReference type="RefSeq" id="WP_115692830.1">
    <property type="nucleotide sequence ID" value="NZ_CP031417.1"/>
</dbReference>
<dbReference type="PANTHER" id="PTHR36698">
    <property type="entry name" value="BLL5892 PROTEIN"/>
    <property type="match status" value="1"/>
</dbReference>
<reference evidence="4 5" key="1">
    <citation type="submission" date="2018-07" db="EMBL/GenBank/DDBJ databases">
        <authorList>
            <person name="Quirk P.G."/>
            <person name="Krulwich T.A."/>
        </authorList>
    </citation>
    <scope>NUCLEOTIDE SEQUENCE [LARGE SCALE GENOMIC DNA]</scope>
    <source>
        <strain evidence="4 5">CC-BB4</strain>
    </source>
</reference>
<keyword evidence="1" id="KW-0812">Transmembrane</keyword>
<keyword evidence="1" id="KW-1133">Transmembrane helix</keyword>
<sequence>MENTARYTLIGLFTLACLFASFAFVYWIKNVGGLGERAIYTVRFEQPVSGLTEGASVLFNGIRAGAVSRIALDAGDPKRVTATISLDPAVPVRADTQVDIAYLGLTGAAAVSLKGGSREAPRLMPQNGRPPEIVAGAGAGRTLSESAQDTLRHIDDIMNQNATPLNTAITGIATFADMLGRNAPRVEGLIGGLEKLTGTGAPTKGPSVYDLTAANNFPAGEKKIAQQLVVPDPNVLLLFDSQKILTRAGDGTYGNITNAQWADNLPKLVEARLVQSFENARQLNMVSRPIDSLNPAFRLETTIRSFYIATEPTPQAVVEVTARLVSDKGDVAAARVFNATVPAKSIQAPDAVAALNEAFTKVAGEMVTWAVDSI</sequence>
<gene>
    <name evidence="4" type="ORF">DW352_19160</name>
</gene>
<feature type="domain" description="Mce/MlaD" evidence="2">
    <location>
        <begin position="40"/>
        <end position="116"/>
    </location>
</feature>
<dbReference type="SUPFAM" id="SSF159594">
    <property type="entry name" value="XCC0632-like"/>
    <property type="match status" value="1"/>
</dbReference>
<dbReference type="KEGG" id="ptaw:DW352_19160"/>
<name>A0A345ZZV4_9HYPH</name>
<evidence type="ECO:0000259" key="3">
    <source>
        <dbReference type="Pfam" id="PF03886"/>
    </source>
</evidence>
<feature type="transmembrane region" description="Helical" evidence="1">
    <location>
        <begin position="7"/>
        <end position="28"/>
    </location>
</feature>
<dbReference type="PROSITE" id="PS51257">
    <property type="entry name" value="PROKAR_LIPOPROTEIN"/>
    <property type="match status" value="1"/>
</dbReference>
<dbReference type="AlphaFoldDB" id="A0A345ZZV4"/>
<dbReference type="InterPro" id="IPR005586">
    <property type="entry name" value="ABC_trans_aux"/>
</dbReference>
<dbReference type="OrthoDB" id="9808689at2"/>
<evidence type="ECO:0000313" key="4">
    <source>
        <dbReference type="EMBL" id="AXK82451.1"/>
    </source>
</evidence>
<keyword evidence="1" id="KW-0472">Membrane</keyword>
<accession>A0A345ZZV4</accession>
<dbReference type="Proteomes" id="UP000254889">
    <property type="component" value="Chromosome"/>
</dbReference>